<dbReference type="GO" id="GO:0009368">
    <property type="term" value="C:endopeptidase Clp complex"/>
    <property type="evidence" value="ECO:0007669"/>
    <property type="project" value="TreeGrafter"/>
</dbReference>
<feature type="coiled-coil region" evidence="2">
    <location>
        <begin position="38"/>
        <end position="65"/>
    </location>
</feature>
<dbReference type="InterPro" id="IPR001907">
    <property type="entry name" value="ClpP"/>
</dbReference>
<dbReference type="InterPro" id="IPR029045">
    <property type="entry name" value="ClpP/crotonase-like_dom_sf"/>
</dbReference>
<dbReference type="InterPro" id="IPR023562">
    <property type="entry name" value="ClpP/TepA"/>
</dbReference>
<keyword evidence="4" id="KW-1185">Reference proteome</keyword>
<sequence>MLPLRKLFRGGKPSFEQIMAPSEQGSTLTAPTPMSPALEEATIAKLRAEAAAAEAAAEVSKMETRLKLESVRKEAALARHQTAAAIGQELYVANQERTQKLELLRNHYVHEYHFVDGVNDYSVEACLNQLALWHREDPNCDMHIVMNSPGGSVIAGMHLFDQIAAYSTRPWDTSDRPKGTHKTTMTVRGMAASMGGILLQSVDERIIGPEAYLMIHEISAGTGGKIGEIEDMVGWYRHLCARIAKVFVHRAGGKITAEEFDAGWKRTDWWLDSDEALRYGFVDRIA</sequence>
<name>C9DCR9_9CAUD</name>
<dbReference type="Gene3D" id="3.90.226.10">
    <property type="entry name" value="2-enoyl-CoA Hydratase, Chain A, domain 1"/>
    <property type="match status" value="1"/>
</dbReference>
<evidence type="ECO:0000256" key="1">
    <source>
        <dbReference type="ARBA" id="ARBA00007039"/>
    </source>
</evidence>
<dbReference type="GO" id="GO:0004176">
    <property type="term" value="F:ATP-dependent peptidase activity"/>
    <property type="evidence" value="ECO:0007669"/>
    <property type="project" value="InterPro"/>
</dbReference>
<dbReference type="RefSeq" id="YP_009613725.1">
    <property type="nucleotide sequence ID" value="NC_042027.1"/>
</dbReference>
<comment type="similarity">
    <text evidence="1">Belongs to the peptidase S14 family.</text>
</comment>
<dbReference type="GO" id="GO:0004252">
    <property type="term" value="F:serine-type endopeptidase activity"/>
    <property type="evidence" value="ECO:0007669"/>
    <property type="project" value="InterPro"/>
</dbReference>
<dbReference type="GO" id="GO:0051117">
    <property type="term" value="F:ATPase binding"/>
    <property type="evidence" value="ECO:0007669"/>
    <property type="project" value="TreeGrafter"/>
</dbReference>
<dbReference type="GO" id="GO:0006515">
    <property type="term" value="P:protein quality control for misfolded or incompletely synthesized proteins"/>
    <property type="evidence" value="ECO:0007669"/>
    <property type="project" value="TreeGrafter"/>
</dbReference>
<dbReference type="Proteomes" id="UP000001613">
    <property type="component" value="Segment"/>
</dbReference>
<evidence type="ECO:0000313" key="4">
    <source>
        <dbReference type="Proteomes" id="UP000001613"/>
    </source>
</evidence>
<protein>
    <submittedName>
        <fullName evidence="3">ClpP-like protease</fullName>
    </submittedName>
</protein>
<proteinExistence type="inferred from homology"/>
<keyword evidence="3" id="KW-0645">Protease</keyword>
<dbReference type="EMBL" id="GQ303265">
    <property type="protein sequence ID" value="ACU42037.1"/>
    <property type="molecule type" value="Genomic_DNA"/>
</dbReference>
<dbReference type="Pfam" id="PF00574">
    <property type="entry name" value="CLP_protease"/>
    <property type="match status" value="1"/>
</dbReference>
<organism evidence="3 4">
    <name type="scientific">Mycobacterium phage Pumpkin</name>
    <dbReference type="NCBI Taxonomy" id="2919547"/>
    <lineage>
        <taxon>Viruses</taxon>
        <taxon>Duplodnaviria</taxon>
        <taxon>Heunggongvirae</taxon>
        <taxon>Uroviricota</taxon>
        <taxon>Caudoviricetes</taxon>
        <taxon>Kostyavirus</taxon>
        <taxon>Kostyavirus pumpkin</taxon>
    </lineage>
</organism>
<dbReference type="SUPFAM" id="SSF52096">
    <property type="entry name" value="ClpP/crotonase"/>
    <property type="match status" value="1"/>
</dbReference>
<dbReference type="PRINTS" id="PR00127">
    <property type="entry name" value="CLPPROTEASEP"/>
</dbReference>
<reference evidence="3 4" key="1">
    <citation type="journal article" date="2011" name="PLoS ONE">
        <title>Expanding the diversity of mycobacteriophages: insights into genome architecture and evolution.</title>
        <authorList>
            <person name="Pope W.H."/>
            <person name="Jacobs-Sera D."/>
            <person name="Russell D.A."/>
            <person name="Peebles C.L."/>
            <person name="Al-Atrache Z."/>
            <person name="Alcoser T.A."/>
            <person name="Alexander L.M."/>
            <person name="Alfano M.B."/>
            <person name="Alford S.T."/>
            <person name="Amy N.E."/>
            <person name="Anderson M.D."/>
            <person name="Anderson A.G."/>
            <person name="Ang A.A."/>
            <person name="Ares M.Jr."/>
            <person name="Barber A.J."/>
            <person name="Barker L.P."/>
            <person name="Barrett J.M."/>
            <person name="Barshop W.D."/>
            <person name="Bauerle C.M."/>
            <person name="Bayles I.M."/>
            <person name="Belfield K.L."/>
            <person name="Best A.A."/>
            <person name="Borjon A.Jr."/>
            <person name="Bowman C.A."/>
            <person name="Boyer C.A."/>
            <person name="Bradley K.W."/>
            <person name="Bradley V.A."/>
            <person name="Broadway L.N."/>
            <person name="Budwal K."/>
            <person name="Busby K.N."/>
            <person name="Campbell I.W."/>
            <person name="Campbell A.M."/>
            <person name="Carey A."/>
            <person name="Caruso S.M."/>
            <person name="Chew R.D."/>
            <person name="Cockburn C.L."/>
            <person name="Cohen L.B."/>
            <person name="Corajod J.M."/>
            <person name="Cresawn S.G."/>
            <person name="Davis K.R."/>
            <person name="Deng L."/>
            <person name="Denver D.R."/>
            <person name="Dixon B.R."/>
            <person name="Ekram S."/>
            <person name="Elgin S.C."/>
            <person name="Engelsen A.E."/>
            <person name="English B.E."/>
            <person name="Erb M.L."/>
            <person name="Estrada C."/>
            <person name="Filliger L.Z."/>
            <person name="Findley A.M."/>
            <person name="Forbes L."/>
            <person name="Forsyth M.H."/>
            <person name="Fox T.M."/>
            <person name="Fritz M.J."/>
            <person name="Garcia R."/>
            <person name="George Z.D."/>
            <person name="Georges A.E."/>
            <person name="Gissendanner C.R."/>
            <person name="Goff S."/>
            <person name="Goldstein R."/>
            <person name="Gordon K.C."/>
            <person name="Green R.D."/>
            <person name="Guerra S.L."/>
            <person name="Guiney-Olsen K.R."/>
            <person name="Guiza B.G."/>
            <person name="Haghighat L."/>
            <person name="Hagopian G.V."/>
            <person name="Harmon C.J."/>
            <person name="Harmson J.S."/>
            <person name="Hartzog G.A."/>
            <person name="Harvey S.E."/>
            <person name="He S."/>
            <person name="He K.J."/>
            <person name="Healy K.E."/>
            <person name="Higinbotham E.R."/>
            <person name="Hildebrandt E.N."/>
            <person name="Ho J.H."/>
            <person name="Hogan G.M."/>
            <person name="Hohenstein V.G."/>
            <person name="Holz N.A."/>
            <person name="Huang V.J."/>
            <person name="Hufford E.L."/>
            <person name="Hynes P.M."/>
            <person name="Jackson A.S."/>
            <person name="Jansen E.C."/>
            <person name="Jarvik J."/>
            <person name="Jasinto P.G."/>
            <person name="Jordan T.C."/>
            <person name="Kasza T."/>
            <person name="Katelyn M.A."/>
            <person name="Kelsey J.S."/>
            <person name="Kerrigan L.A."/>
            <person name="Khaw D."/>
            <person name="Kim J."/>
            <person name="Knutter J.Z."/>
            <person name="Ko C.C."/>
            <person name="Larkin G.V."/>
            <person name="Laroche J.R."/>
            <person name="Latif A."/>
            <person name="Leuba K.D."/>
            <person name="Leuba S.I."/>
            <person name="Lewis L.O."/>
            <person name="Loesser-Casey K.E."/>
            <person name="Long C.A."/>
            <person name="Lopez A.J."/>
            <person name="Lowery N."/>
            <person name="Lu T.Q."/>
            <person name="Mac V."/>
            <person name="Masters I.R."/>
            <person name="McCloud J.J."/>
            <person name="McDonough M.J."/>
            <person name="Medenbach A.J."/>
            <person name="Menon A."/>
            <person name="Miller R."/>
            <person name="Morgan B.K."/>
            <person name="Ng P.C."/>
            <person name="Nguyen E."/>
            <person name="Nguyen K.T."/>
            <person name="Nguyen E.T."/>
            <person name="Nicholson K.M."/>
            <person name="Parnell L.A."/>
            <person name="Peirce C.E."/>
            <person name="Perz A.M."/>
            <person name="Peterson L.J."/>
            <person name="Pferdehirt R.E."/>
            <person name="Philip S.V."/>
            <person name="Pogliano K."/>
            <person name="Pogliano J."/>
            <person name="Polley T."/>
            <person name="Puopolo E.J."/>
            <person name="Rabinowitz H.S."/>
            <person name="Resiss M.J."/>
            <person name="Rhyan C.N."/>
            <person name="Robinson Y.M."/>
            <person name="Rodriguez L.L."/>
            <person name="Rose A.C."/>
            <person name="Rubin J.D."/>
            <person name="Ruby J.A."/>
            <person name="Saha M.S."/>
            <person name="Sandoz J.W."/>
            <person name="Savitskaya J."/>
            <person name="Schipper D.J."/>
            <person name="Schnitzler C.E."/>
            <person name="Schott A.R."/>
            <person name="Segal J.B."/>
            <person name="Shaffer C.D."/>
            <person name="Sheldon K.E."/>
            <person name="Shepard E.M."/>
            <person name="Shepardson J.W."/>
            <person name="Shroff M.K."/>
            <person name="Simmons J.M."/>
            <person name="Simms E.F."/>
            <person name="Simpson B.M."/>
            <person name="Sinclair K.M."/>
            <person name="Sjoholm R.L."/>
            <person name="Slette I.J."/>
            <person name="Spaulding B.C."/>
            <person name="Straub C.L."/>
            <person name="Stukey J."/>
            <person name="Sughrue T."/>
            <person name="Tang T.Y."/>
            <person name="Tatyana L.M."/>
            <person name="Taylor S.B."/>
            <person name="Taylor B.J."/>
            <person name="Temple L.M."/>
            <person name="Thompson J.V."/>
            <person name="Tokarz M.P."/>
            <person name="Trapani S.E."/>
            <person name="Troum A.P."/>
            <person name="Tsay J."/>
            <person name="Tubbs A.T."/>
            <person name="Walton J.M."/>
            <person name="Wang D.H."/>
            <person name="Wang H."/>
            <person name="Warner J.R."/>
            <person name="Weisser E.G."/>
            <person name="Wendler S.C."/>
            <person name="Weston-Hafer K.A."/>
            <person name="Whelan H.M."/>
            <person name="Williamson K.E."/>
            <person name="Willis A.N."/>
            <person name="Wirtshafter H.S."/>
            <person name="Wong T.W."/>
            <person name="Wu P."/>
            <person name="Yang Y."/>
            <person name="Yee B.C."/>
            <person name="Zaidins D.A."/>
            <person name="Zhang B."/>
            <person name="Zuniga M.Y."/>
            <person name="Hendrix R.W."/>
            <person name="Hatfull G.F."/>
        </authorList>
    </citation>
    <scope>NUCLEOTIDE SEQUENCE [LARGE SCALE GENOMIC DNA]</scope>
</reference>
<dbReference type="KEGG" id="vg:40090121"/>
<dbReference type="GeneID" id="40090121"/>
<evidence type="ECO:0000256" key="2">
    <source>
        <dbReference type="SAM" id="Coils"/>
    </source>
</evidence>
<accession>C9DCR9</accession>
<keyword evidence="3" id="KW-0378">Hydrolase</keyword>
<keyword evidence="2" id="KW-0175">Coiled coil</keyword>
<evidence type="ECO:0000313" key="3">
    <source>
        <dbReference type="EMBL" id="ACU42037.1"/>
    </source>
</evidence>
<dbReference type="PANTHER" id="PTHR10381:SF11">
    <property type="entry name" value="ATP-DEPENDENT CLP PROTEASE PROTEOLYTIC SUBUNIT, MITOCHONDRIAL"/>
    <property type="match status" value="1"/>
</dbReference>
<gene>
    <name evidence="3" type="primary">103</name>
    <name evidence="3" type="ORF">PUMPKIN_103</name>
</gene>
<dbReference type="PANTHER" id="PTHR10381">
    <property type="entry name" value="ATP-DEPENDENT CLP PROTEASE PROTEOLYTIC SUBUNIT"/>
    <property type="match status" value="1"/>
</dbReference>